<accession>A0A9E8N795</accession>
<dbReference type="GO" id="GO:0000160">
    <property type="term" value="P:phosphorelay signal transduction system"/>
    <property type="evidence" value="ECO:0007669"/>
    <property type="project" value="InterPro"/>
</dbReference>
<name>A0A9E8N795_9BACT</name>
<evidence type="ECO:0000313" key="4">
    <source>
        <dbReference type="Proteomes" id="UP001164653"/>
    </source>
</evidence>
<comment type="caution">
    <text evidence="1">Lacks conserved residue(s) required for the propagation of feature annotation.</text>
</comment>
<dbReference type="InterPro" id="IPR011006">
    <property type="entry name" value="CheY-like_superfamily"/>
</dbReference>
<dbReference type="InterPro" id="IPR001789">
    <property type="entry name" value="Sig_transdc_resp-reg_receiver"/>
</dbReference>
<dbReference type="PANTHER" id="PTHR45566:SF1">
    <property type="entry name" value="HTH-TYPE TRANSCRIPTIONAL REGULATOR YHJB-RELATED"/>
    <property type="match status" value="1"/>
</dbReference>
<evidence type="ECO:0000313" key="3">
    <source>
        <dbReference type="EMBL" id="WAC09249.1"/>
    </source>
</evidence>
<dbReference type="KEGG" id="dpf:ON006_15965"/>
<feature type="domain" description="Response regulatory" evidence="2">
    <location>
        <begin position="8"/>
        <end position="125"/>
    </location>
</feature>
<gene>
    <name evidence="3" type="ORF">ON006_15965</name>
</gene>
<dbReference type="RefSeq" id="WP_244822925.1">
    <property type="nucleotide sequence ID" value="NZ_CP112998.1"/>
</dbReference>
<dbReference type="Gene3D" id="3.40.50.2300">
    <property type="match status" value="1"/>
</dbReference>
<dbReference type="AlphaFoldDB" id="A0A9E8N795"/>
<protein>
    <recommendedName>
        <fullName evidence="2">Response regulatory domain-containing protein</fullName>
    </recommendedName>
</protein>
<dbReference type="PROSITE" id="PS50110">
    <property type="entry name" value="RESPONSE_REGULATORY"/>
    <property type="match status" value="1"/>
</dbReference>
<dbReference type="Proteomes" id="UP001164653">
    <property type="component" value="Chromosome"/>
</dbReference>
<dbReference type="PANTHER" id="PTHR45566">
    <property type="entry name" value="HTH-TYPE TRANSCRIPTIONAL REGULATOR YHJB-RELATED"/>
    <property type="match status" value="1"/>
</dbReference>
<dbReference type="InterPro" id="IPR051015">
    <property type="entry name" value="EvgA-like"/>
</dbReference>
<organism evidence="3 4">
    <name type="scientific">Dyadobacter pollutisoli</name>
    <dbReference type="NCBI Taxonomy" id="2910158"/>
    <lineage>
        <taxon>Bacteria</taxon>
        <taxon>Pseudomonadati</taxon>
        <taxon>Bacteroidota</taxon>
        <taxon>Cytophagia</taxon>
        <taxon>Cytophagales</taxon>
        <taxon>Spirosomataceae</taxon>
        <taxon>Dyadobacter</taxon>
    </lineage>
</organism>
<dbReference type="EMBL" id="CP112998">
    <property type="protein sequence ID" value="WAC09249.1"/>
    <property type="molecule type" value="Genomic_DNA"/>
</dbReference>
<keyword evidence="4" id="KW-1185">Reference proteome</keyword>
<evidence type="ECO:0000256" key="1">
    <source>
        <dbReference type="PROSITE-ProRule" id="PRU00169"/>
    </source>
</evidence>
<sequence>MKTKEDMNVALVEENPVFRTTLRAILNRRFQNLAPLETESMESLEKIMQMGIFDIIIIGFSDEQSEINESALKMAMEKNPFSAFIVYASTPDHKQVRSLIRMGVKGYLPKYACADELVNCVRTVFSGNPYLSPQILVSLHHTTAY</sequence>
<dbReference type="SUPFAM" id="SSF52172">
    <property type="entry name" value="CheY-like"/>
    <property type="match status" value="1"/>
</dbReference>
<proteinExistence type="predicted"/>
<reference evidence="3" key="1">
    <citation type="submission" date="2022-11" db="EMBL/GenBank/DDBJ databases">
        <title>Dyadobacter pollutisoli sp. nov., isolated from plastic dumped soil.</title>
        <authorList>
            <person name="Kim J.M."/>
            <person name="Kim K.R."/>
            <person name="Lee J.K."/>
            <person name="Hao L."/>
            <person name="Jeon C.O."/>
        </authorList>
    </citation>
    <scope>NUCLEOTIDE SEQUENCE</scope>
    <source>
        <strain evidence="3">U1</strain>
    </source>
</reference>
<evidence type="ECO:0000259" key="2">
    <source>
        <dbReference type="PROSITE" id="PS50110"/>
    </source>
</evidence>